<dbReference type="Proteomes" id="UP000324241">
    <property type="component" value="Unassembled WGS sequence"/>
</dbReference>
<dbReference type="RefSeq" id="XP_033420850.1">
    <property type="nucleotide sequence ID" value="XM_033566648.1"/>
</dbReference>
<sequence>MAWVLNVQPEKSNWLPIFMLRGNSAKHSFHGATSTLKCIGTVTESLWDRTGMQNAVGK</sequence>
<proteinExistence type="predicted"/>
<evidence type="ECO:0000313" key="2">
    <source>
        <dbReference type="Proteomes" id="UP000324241"/>
    </source>
</evidence>
<dbReference type="GeneID" id="54324655"/>
<gene>
    <name evidence="1" type="ORF">ATNIH1004_001953</name>
</gene>
<name>A0A5M9M410_9EURO</name>
<organism evidence="1 2">
    <name type="scientific">Aspergillus tanneri</name>
    <dbReference type="NCBI Taxonomy" id="1220188"/>
    <lineage>
        <taxon>Eukaryota</taxon>
        <taxon>Fungi</taxon>
        <taxon>Dikarya</taxon>
        <taxon>Ascomycota</taxon>
        <taxon>Pezizomycotina</taxon>
        <taxon>Eurotiomycetes</taxon>
        <taxon>Eurotiomycetidae</taxon>
        <taxon>Eurotiales</taxon>
        <taxon>Aspergillaceae</taxon>
        <taxon>Aspergillus</taxon>
        <taxon>Aspergillus subgen. Circumdati</taxon>
    </lineage>
</organism>
<protein>
    <submittedName>
        <fullName evidence="1">Uncharacterized protein</fullName>
    </submittedName>
</protein>
<evidence type="ECO:0000313" key="1">
    <source>
        <dbReference type="EMBL" id="KAA8641488.1"/>
    </source>
</evidence>
<comment type="caution">
    <text evidence="1">The sequence shown here is derived from an EMBL/GenBank/DDBJ whole genome shotgun (WGS) entry which is preliminary data.</text>
</comment>
<dbReference type="AlphaFoldDB" id="A0A5M9M410"/>
<accession>A0A5M9M410</accession>
<reference evidence="1 2" key="1">
    <citation type="submission" date="2019-08" db="EMBL/GenBank/DDBJ databases">
        <title>The genome sequence of a newly discovered highly antifungal drug resistant Aspergillus species, Aspergillus tanneri NIH 1004.</title>
        <authorList>
            <person name="Mounaud S."/>
            <person name="Singh I."/>
            <person name="Joardar V."/>
            <person name="Pakala S."/>
            <person name="Pakala S."/>
            <person name="Venepally P."/>
            <person name="Chung J.K."/>
            <person name="Losada L."/>
            <person name="Nierman W.C."/>
        </authorList>
    </citation>
    <scope>NUCLEOTIDE SEQUENCE [LARGE SCALE GENOMIC DNA]</scope>
    <source>
        <strain evidence="1 2">NIH1004</strain>
    </source>
</reference>
<dbReference type="EMBL" id="QUQM01000010">
    <property type="protein sequence ID" value="KAA8641488.1"/>
    <property type="molecule type" value="Genomic_DNA"/>
</dbReference>